<evidence type="ECO:0000313" key="6">
    <source>
        <dbReference type="Proteomes" id="UP000078459"/>
    </source>
</evidence>
<evidence type="ECO:0000256" key="2">
    <source>
        <dbReference type="ARBA" id="ARBA00023125"/>
    </source>
</evidence>
<feature type="domain" description="HTH araC/xylS-type" evidence="4">
    <location>
        <begin position="237"/>
        <end position="335"/>
    </location>
</feature>
<accession>A0A179DLT1</accession>
<dbReference type="PANTHER" id="PTHR47893">
    <property type="entry name" value="REGULATORY PROTEIN PCHR"/>
    <property type="match status" value="1"/>
</dbReference>
<keyword evidence="2" id="KW-0238">DNA-binding</keyword>
<dbReference type="Gene3D" id="1.10.10.60">
    <property type="entry name" value="Homeodomain-like"/>
    <property type="match status" value="2"/>
</dbReference>
<dbReference type="SUPFAM" id="SSF46689">
    <property type="entry name" value="Homeodomain-like"/>
    <property type="match status" value="2"/>
</dbReference>
<dbReference type="OrthoDB" id="1156172at2"/>
<dbReference type="STRING" id="1826909.A5893_01205"/>
<protein>
    <recommendedName>
        <fullName evidence="4">HTH araC/xylS-type domain-containing protein</fullName>
    </recommendedName>
</protein>
<reference evidence="5 6" key="2">
    <citation type="submission" date="2016-06" db="EMBL/GenBank/DDBJ databases">
        <title>Pedobacter psychrophilus sp. nov., isolated from Antarctic fragmentary rock.</title>
        <authorList>
            <person name="Svec P."/>
        </authorList>
    </citation>
    <scope>NUCLEOTIDE SEQUENCE [LARGE SCALE GENOMIC DNA]</scope>
    <source>
        <strain evidence="5 6">CCM 8644</strain>
    </source>
</reference>
<dbReference type="InterPro" id="IPR009057">
    <property type="entry name" value="Homeodomain-like_sf"/>
</dbReference>
<dbReference type="GO" id="GO:0003700">
    <property type="term" value="F:DNA-binding transcription factor activity"/>
    <property type="evidence" value="ECO:0007669"/>
    <property type="project" value="InterPro"/>
</dbReference>
<keyword evidence="3" id="KW-0804">Transcription</keyword>
<dbReference type="PROSITE" id="PS01124">
    <property type="entry name" value="HTH_ARAC_FAMILY_2"/>
    <property type="match status" value="1"/>
</dbReference>
<keyword evidence="1" id="KW-0805">Transcription regulation</keyword>
<dbReference type="InterPro" id="IPR018060">
    <property type="entry name" value="HTH_AraC"/>
</dbReference>
<keyword evidence="6" id="KW-1185">Reference proteome</keyword>
<dbReference type="RefSeq" id="WP_068820794.1">
    <property type="nucleotide sequence ID" value="NZ_LWHJ01000011.1"/>
</dbReference>
<proteinExistence type="predicted"/>
<sequence>MFSFQVNSIPLKDVIIGLAKSFEVEYHHRCEEYFLNIPAHIGHGQIRGINFDNGLGLIIYKAVFNQNIKLEFTLDEVHPVKFIYSLHGALSHQFANEKIKHSIEEYRCAIVASERKNGHIIEFEKDVLHEVVSVEIDRETFSVKERCELMLWSSELKNVLTDIDGKKQFYHVDNCGIYYKNILQNVDEYKKVVIAHKLHLQSVTLEMFINQIVQFDDDALNSDQRTILRIQELRRIEEASIYIRENINADLSVKNISRKTGLNPNKLQNGFKYLFTTTMNEYITNIRLEQAKVLLQNNEYNVSAVVLAVGLESSSYFSKIFKKKFGITPKKFKKLHEYN</sequence>
<gene>
    <name evidence="5" type="ORF">A5893_01205</name>
</gene>
<organism evidence="5 6">
    <name type="scientific">Pedobacter psychrophilus</name>
    <dbReference type="NCBI Taxonomy" id="1826909"/>
    <lineage>
        <taxon>Bacteria</taxon>
        <taxon>Pseudomonadati</taxon>
        <taxon>Bacteroidota</taxon>
        <taxon>Sphingobacteriia</taxon>
        <taxon>Sphingobacteriales</taxon>
        <taxon>Sphingobacteriaceae</taxon>
        <taxon>Pedobacter</taxon>
    </lineage>
</organism>
<name>A0A179DLT1_9SPHI</name>
<dbReference type="PANTHER" id="PTHR47893:SF1">
    <property type="entry name" value="REGULATORY PROTEIN PCHR"/>
    <property type="match status" value="1"/>
</dbReference>
<evidence type="ECO:0000259" key="4">
    <source>
        <dbReference type="PROSITE" id="PS01124"/>
    </source>
</evidence>
<dbReference type="AlphaFoldDB" id="A0A179DLT1"/>
<dbReference type="InterPro" id="IPR020449">
    <property type="entry name" value="Tscrpt_reg_AraC-type_HTH"/>
</dbReference>
<dbReference type="InterPro" id="IPR053142">
    <property type="entry name" value="PchR_regulatory_protein"/>
</dbReference>
<dbReference type="SMART" id="SM00342">
    <property type="entry name" value="HTH_ARAC"/>
    <property type="match status" value="1"/>
</dbReference>
<evidence type="ECO:0000256" key="3">
    <source>
        <dbReference type="ARBA" id="ARBA00023163"/>
    </source>
</evidence>
<dbReference type="GO" id="GO:0043565">
    <property type="term" value="F:sequence-specific DNA binding"/>
    <property type="evidence" value="ECO:0007669"/>
    <property type="project" value="InterPro"/>
</dbReference>
<evidence type="ECO:0000313" key="5">
    <source>
        <dbReference type="EMBL" id="OAQ41762.1"/>
    </source>
</evidence>
<dbReference type="Pfam" id="PF12833">
    <property type="entry name" value="HTH_18"/>
    <property type="match status" value="1"/>
</dbReference>
<dbReference type="Proteomes" id="UP000078459">
    <property type="component" value="Unassembled WGS sequence"/>
</dbReference>
<dbReference type="PRINTS" id="PR00032">
    <property type="entry name" value="HTHARAC"/>
</dbReference>
<comment type="caution">
    <text evidence="5">The sequence shown here is derived from an EMBL/GenBank/DDBJ whole genome shotgun (WGS) entry which is preliminary data.</text>
</comment>
<evidence type="ECO:0000256" key="1">
    <source>
        <dbReference type="ARBA" id="ARBA00023015"/>
    </source>
</evidence>
<reference evidence="5 6" key="1">
    <citation type="submission" date="2016-04" db="EMBL/GenBank/DDBJ databases">
        <authorList>
            <person name="Evans L.H."/>
            <person name="Alamgir A."/>
            <person name="Owens N."/>
            <person name="Weber N.D."/>
            <person name="Virtaneva K."/>
            <person name="Barbian K."/>
            <person name="Babar A."/>
            <person name="Rosenke K."/>
        </authorList>
    </citation>
    <scope>NUCLEOTIDE SEQUENCE [LARGE SCALE GENOMIC DNA]</scope>
    <source>
        <strain evidence="5 6">CCM 8644</strain>
    </source>
</reference>
<dbReference type="EMBL" id="LWHJ01000011">
    <property type="protein sequence ID" value="OAQ41762.1"/>
    <property type="molecule type" value="Genomic_DNA"/>
</dbReference>